<dbReference type="InterPro" id="IPR005495">
    <property type="entry name" value="LptG/LptF_permease"/>
</dbReference>
<comment type="subunit">
    <text evidence="8">Component of the lipopolysaccharide transport and assembly complex. The LptBFG transporter is composed of two ATP-binding proteins (LptB) and two transmembrane proteins (LptF and LptG).</text>
</comment>
<evidence type="ECO:0000256" key="7">
    <source>
        <dbReference type="ARBA" id="ARBA00023136"/>
    </source>
</evidence>
<feature type="transmembrane region" description="Helical" evidence="9">
    <location>
        <begin position="12"/>
        <end position="33"/>
    </location>
</feature>
<comment type="function">
    <text evidence="1">Part of the ABC transporter complex LptBFG involved in the translocation of lipopolysaccharide (LPS) from the inner membrane to the outer membrane.</text>
</comment>
<feature type="transmembrane region" description="Helical" evidence="9">
    <location>
        <begin position="63"/>
        <end position="86"/>
    </location>
</feature>
<dbReference type="NCBIfam" id="TIGR04408">
    <property type="entry name" value="LptG_lptG"/>
    <property type="match status" value="1"/>
</dbReference>
<evidence type="ECO:0000313" key="11">
    <source>
        <dbReference type="Proteomes" id="UP001465153"/>
    </source>
</evidence>
<dbReference type="Pfam" id="PF03739">
    <property type="entry name" value="LptF_LptG"/>
    <property type="match status" value="1"/>
</dbReference>
<evidence type="ECO:0000256" key="2">
    <source>
        <dbReference type="ARBA" id="ARBA00004651"/>
    </source>
</evidence>
<feature type="transmembrane region" description="Helical" evidence="9">
    <location>
        <begin position="325"/>
        <end position="350"/>
    </location>
</feature>
<dbReference type="EMBL" id="BAABWN010000008">
    <property type="protein sequence ID" value="GAA6168772.1"/>
    <property type="molecule type" value="Genomic_DNA"/>
</dbReference>
<evidence type="ECO:0000256" key="8">
    <source>
        <dbReference type="ARBA" id="ARBA00026081"/>
    </source>
</evidence>
<feature type="transmembrane region" description="Helical" evidence="9">
    <location>
        <begin position="98"/>
        <end position="116"/>
    </location>
</feature>
<dbReference type="PANTHER" id="PTHR33529:SF2">
    <property type="entry name" value="LIPOPOLYSACCHARIDE EXPORT SYSTEM PERMEASE PROTEIN LPTG"/>
    <property type="match status" value="1"/>
</dbReference>
<accession>A0ABQ0AAU1</accession>
<gene>
    <name evidence="10" type="primary">lptG</name>
    <name evidence="10" type="ORF">NBRC116591_25830</name>
</gene>
<proteinExistence type="inferred from homology"/>
<keyword evidence="11" id="KW-1185">Reference proteome</keyword>
<evidence type="ECO:0000256" key="3">
    <source>
        <dbReference type="ARBA" id="ARBA00007725"/>
    </source>
</evidence>
<evidence type="ECO:0000256" key="6">
    <source>
        <dbReference type="ARBA" id="ARBA00022989"/>
    </source>
</evidence>
<name>A0ABQ0AAU1_9GAMM</name>
<keyword evidence="4" id="KW-1003">Cell membrane</keyword>
<evidence type="ECO:0000256" key="1">
    <source>
        <dbReference type="ARBA" id="ARBA00002265"/>
    </source>
</evidence>
<dbReference type="PANTHER" id="PTHR33529">
    <property type="entry name" value="SLR0882 PROTEIN-RELATED"/>
    <property type="match status" value="1"/>
</dbReference>
<dbReference type="RefSeq" id="WP_353303509.1">
    <property type="nucleotide sequence ID" value="NZ_BAABWN010000008.1"/>
</dbReference>
<evidence type="ECO:0000313" key="10">
    <source>
        <dbReference type="EMBL" id="GAA6168772.1"/>
    </source>
</evidence>
<keyword evidence="7 9" id="KW-0472">Membrane</keyword>
<keyword evidence="6 9" id="KW-1133">Transmembrane helix</keyword>
<keyword evidence="5 9" id="KW-0812">Transmembrane</keyword>
<evidence type="ECO:0000256" key="5">
    <source>
        <dbReference type="ARBA" id="ARBA00022692"/>
    </source>
</evidence>
<comment type="subcellular location">
    <subcellularLocation>
        <location evidence="2">Cell membrane</location>
        <topology evidence="2">Multi-pass membrane protein</topology>
    </subcellularLocation>
</comment>
<evidence type="ECO:0000256" key="4">
    <source>
        <dbReference type="ARBA" id="ARBA00022475"/>
    </source>
</evidence>
<sequence>MRRLSRYVGKTIAGAIFVVLLVIVGLDTLFSLIDEFTDLENNYGAKEAFAYTALSIPGRLFEFIPFSALIGCLIGLGLLAGTSELVVMRASGISVLRITWLVLQPVLALVFVGALVGEFVAPITDQIAESNRAIARGDSQVEDSDVGLWSRDGDEFMHFNAVQSNGKLFGVSRYLYGEDGKLLRSSQADLAIYTNGSWVEENVRETIFLPDSVNTETYETRPWDTRLTPQLLNVLVLQEESLSIRDLYTYADFREQQGLPTQKYWLVFWEKVLQPFATISLVLIAVSFIFGPLRQVTTGFRVFTGVMVGVAFRTSQTILGPSSLVFGFSPLIAVAIPIIICAVAGVWVLARYR</sequence>
<comment type="caution">
    <text evidence="10">The sequence shown here is derived from an EMBL/GenBank/DDBJ whole genome shotgun (WGS) entry which is preliminary data.</text>
</comment>
<protein>
    <submittedName>
        <fullName evidence="10">LPS export ABC transporter permease LptG</fullName>
    </submittedName>
</protein>
<organism evidence="10 11">
    <name type="scientific">Sessilibacter corallicola</name>
    <dbReference type="NCBI Taxonomy" id="2904075"/>
    <lineage>
        <taxon>Bacteria</taxon>
        <taxon>Pseudomonadati</taxon>
        <taxon>Pseudomonadota</taxon>
        <taxon>Gammaproteobacteria</taxon>
        <taxon>Cellvibrionales</taxon>
        <taxon>Cellvibrionaceae</taxon>
        <taxon>Sessilibacter</taxon>
    </lineage>
</organism>
<evidence type="ECO:0000256" key="9">
    <source>
        <dbReference type="SAM" id="Phobius"/>
    </source>
</evidence>
<reference evidence="10 11" key="1">
    <citation type="submission" date="2024-04" db="EMBL/GenBank/DDBJ databases">
        <title>Draft genome sequence of Sessilibacter corallicola NBRC 116591.</title>
        <authorList>
            <person name="Miyakawa T."/>
            <person name="Kusuya Y."/>
            <person name="Miura T."/>
        </authorList>
    </citation>
    <scope>NUCLEOTIDE SEQUENCE [LARGE SCALE GENOMIC DNA]</scope>
    <source>
        <strain evidence="10 11">KU-00831-HH</strain>
    </source>
</reference>
<dbReference type="InterPro" id="IPR030923">
    <property type="entry name" value="LptG"/>
</dbReference>
<feature type="transmembrane region" description="Helical" evidence="9">
    <location>
        <begin position="300"/>
        <end position="319"/>
    </location>
</feature>
<dbReference type="Proteomes" id="UP001465153">
    <property type="component" value="Unassembled WGS sequence"/>
</dbReference>
<feature type="transmembrane region" description="Helical" evidence="9">
    <location>
        <begin position="272"/>
        <end position="293"/>
    </location>
</feature>
<comment type="similarity">
    <text evidence="3">Belongs to the LptF/LptG family.</text>
</comment>